<keyword evidence="2" id="KW-1185">Reference proteome</keyword>
<dbReference type="Pfam" id="PF13830">
    <property type="entry name" value="DUF4192"/>
    <property type="match status" value="1"/>
</dbReference>
<proteinExistence type="predicted"/>
<accession>A0ABR9RNL4</accession>
<sequence>MVELGRSLVTPVLQHGVSRVAVVVYGELGRAGTVARHLEEAFWASDVEVAAVLAADGARWVSLVPETSDPREYDPWTHPFVAEAVVRGQVVLPSRHAVRSLLDVDPGLEAEVAAHRRSVGRGDGEVGDETPATTVRRTMERHLTARALPTAREVAALLDAVADQEGRDAAWAWVARQDARVHVDLWLRVVRGCPPQDRAACAAVLAFHAWLAGDGALAWCAVDASQQAAGDCSLTRLVEDLLTRAAPPTMWAPLA</sequence>
<reference evidence="1 2" key="1">
    <citation type="submission" date="2020-10" db="EMBL/GenBank/DDBJ databases">
        <title>Nocardioides sp. isolated from sludge.</title>
        <authorList>
            <person name="Zhang X."/>
        </authorList>
    </citation>
    <scope>NUCLEOTIDE SEQUENCE [LARGE SCALE GENOMIC DNA]</scope>
    <source>
        <strain evidence="1 2">Y6</strain>
    </source>
</reference>
<dbReference type="RefSeq" id="WP_193636713.1">
    <property type="nucleotide sequence ID" value="NZ_JADCSA010000001.1"/>
</dbReference>
<dbReference type="InterPro" id="IPR025447">
    <property type="entry name" value="DUF4192"/>
</dbReference>
<evidence type="ECO:0000313" key="2">
    <source>
        <dbReference type="Proteomes" id="UP000756387"/>
    </source>
</evidence>
<evidence type="ECO:0000313" key="1">
    <source>
        <dbReference type="EMBL" id="MBE7323159.1"/>
    </source>
</evidence>
<name>A0ABR9RNL4_9ACTN</name>
<dbReference type="Proteomes" id="UP000756387">
    <property type="component" value="Unassembled WGS sequence"/>
</dbReference>
<protein>
    <submittedName>
        <fullName evidence="1">DUF4192 domain-containing protein</fullName>
    </submittedName>
</protein>
<dbReference type="EMBL" id="JADCSA010000001">
    <property type="protein sequence ID" value="MBE7323159.1"/>
    <property type="molecule type" value="Genomic_DNA"/>
</dbReference>
<gene>
    <name evidence="1" type="ORF">IEQ44_00650</name>
</gene>
<organism evidence="1 2">
    <name type="scientific">Nocardioides malaquae</name>
    <dbReference type="NCBI Taxonomy" id="2773426"/>
    <lineage>
        <taxon>Bacteria</taxon>
        <taxon>Bacillati</taxon>
        <taxon>Actinomycetota</taxon>
        <taxon>Actinomycetes</taxon>
        <taxon>Propionibacteriales</taxon>
        <taxon>Nocardioidaceae</taxon>
        <taxon>Nocardioides</taxon>
    </lineage>
</organism>
<comment type="caution">
    <text evidence="1">The sequence shown here is derived from an EMBL/GenBank/DDBJ whole genome shotgun (WGS) entry which is preliminary data.</text>
</comment>